<proteinExistence type="inferred from homology"/>
<evidence type="ECO:0000256" key="1">
    <source>
        <dbReference type="RuleBase" id="RU000411"/>
    </source>
</evidence>
<dbReference type="InterPro" id="IPR042178">
    <property type="entry name" value="Serpin_sf_1"/>
</dbReference>
<dbReference type="InterPro" id="IPR042185">
    <property type="entry name" value="Serpin_sf_2"/>
</dbReference>
<dbReference type="Gene3D" id="3.30.497.10">
    <property type="entry name" value="Antithrombin, subunit I, domain 2"/>
    <property type="match status" value="1"/>
</dbReference>
<dbReference type="InterPro" id="IPR023796">
    <property type="entry name" value="Serpin_dom"/>
</dbReference>
<comment type="similarity">
    <text evidence="1">Belongs to the serpin family.</text>
</comment>
<dbReference type="SUPFAM" id="SSF56574">
    <property type="entry name" value="Serpins"/>
    <property type="match status" value="1"/>
</dbReference>
<gene>
    <name evidence="4" type="ORF">BLNAU_19968</name>
</gene>
<dbReference type="Pfam" id="PF00079">
    <property type="entry name" value="Serpin"/>
    <property type="match status" value="1"/>
</dbReference>
<feature type="domain" description="Serpin" evidence="3">
    <location>
        <begin position="55"/>
        <end position="425"/>
    </location>
</feature>
<accession>A0ABQ9X030</accession>
<dbReference type="InterPro" id="IPR036186">
    <property type="entry name" value="Serpin_sf"/>
</dbReference>
<dbReference type="SMART" id="SM00093">
    <property type="entry name" value="SERPIN"/>
    <property type="match status" value="1"/>
</dbReference>
<reference evidence="4 5" key="1">
    <citation type="journal article" date="2022" name="bioRxiv">
        <title>Genomics of Preaxostyla Flagellates Illuminates Evolutionary Transitions and the Path Towards Mitochondrial Loss.</title>
        <authorList>
            <person name="Novak L.V.F."/>
            <person name="Treitli S.C."/>
            <person name="Pyrih J."/>
            <person name="Halakuc P."/>
            <person name="Pipaliya S.V."/>
            <person name="Vacek V."/>
            <person name="Brzon O."/>
            <person name="Soukal P."/>
            <person name="Eme L."/>
            <person name="Dacks J.B."/>
            <person name="Karnkowska A."/>
            <person name="Elias M."/>
            <person name="Hampl V."/>
        </authorList>
    </citation>
    <scope>NUCLEOTIDE SEQUENCE [LARGE SCALE GENOMIC DNA]</scope>
    <source>
        <strain evidence="4">NAU3</strain>
        <tissue evidence="4">Gut</tissue>
    </source>
</reference>
<evidence type="ECO:0000313" key="5">
    <source>
        <dbReference type="Proteomes" id="UP001281761"/>
    </source>
</evidence>
<comment type="caution">
    <text evidence="4">The sequence shown here is derived from an EMBL/GenBank/DDBJ whole genome shotgun (WGS) entry which is preliminary data.</text>
</comment>
<feature type="region of interest" description="Disordered" evidence="2">
    <location>
        <begin position="776"/>
        <end position="836"/>
    </location>
</feature>
<organism evidence="4 5">
    <name type="scientific">Blattamonas nauphoetae</name>
    <dbReference type="NCBI Taxonomy" id="2049346"/>
    <lineage>
        <taxon>Eukaryota</taxon>
        <taxon>Metamonada</taxon>
        <taxon>Preaxostyla</taxon>
        <taxon>Oxymonadida</taxon>
        <taxon>Blattamonas</taxon>
    </lineage>
</organism>
<feature type="region of interest" description="Disordered" evidence="2">
    <location>
        <begin position="365"/>
        <end position="396"/>
    </location>
</feature>
<name>A0ABQ9X030_9EUKA</name>
<feature type="compositionally biased region" description="Acidic residues" evidence="2">
    <location>
        <begin position="826"/>
        <end position="836"/>
    </location>
</feature>
<sequence length="836" mass="90636">MGNTSPEVYFEPKPLLKGSAKGAEGYKAFKAREKVDAETMQKERLEHGQIVGDFANMMIPILENAEGKSTFFAPGMLHTALTNLAFGAGADTEKEFLKILKLDSVLGGRSILEFQGNHEINRSNDGTILDYRARNGIFVPKGTKLHAPFIDDSWRTSNSYFDLVNYKTERGRAWLAAYLFRNGGLRLSRGVPTVPETSSIVVLSGIDTELSWQNEFKIGKPASGLISKVTTIEDCIGTAEDEGDRILVARAGNLEKLLIISPADKSEKGLLAAAAKYCVPSKALEVADKAHPRAGLNVVLPIVAQTSTLSATEHLKKQGLSGAFGDTANFSKAAASPVHLTDVHCVSNFTLDHCGLITARNFGTNLRDSSRPGPRVKAAYKSKRSDKAPPAETGPNSFDVRENFVVIAIRRKTGEPIVVGVVRKPQDVYTDATVPHPEKEGSTIEAWMAEKAMLLAAMKAKQNVNPIVKIARQQALGAIKDAIMQVMNPAIEGIFEGLKANASQPPLDTIVSSAEAGVKEGVEVSIVEFLKCYGFDDNKPFLSFDDVQNLSSLASGEANIDTAIAVVDRIDELGDMAVQMAKIKPREEAPGDEEEINPDDIVEEEKLPYAPGVLDIMKQNAMTAGIEGLKAGLKKMMVEMIMAVDQADPLIFGILTVLTEMNKRVPGEVSPYVHLRTVGTPSSNPEAWELTEDDNLAVYDTLYNVLLIINDPRISDPKTKKLKMAEAVVEALVDGVFAKIAGAVEARRKNKVMARLNERNGRREATIKSELEEEEAWIKQSATSDAPPTAVQDANIPESTSDGPSEPVPTESEEKPAEEQPATEQPAEEQPAEPEA</sequence>
<dbReference type="Proteomes" id="UP001281761">
    <property type="component" value="Unassembled WGS sequence"/>
</dbReference>
<dbReference type="EMBL" id="JARBJD010000272">
    <property type="protein sequence ID" value="KAK2945119.1"/>
    <property type="molecule type" value="Genomic_DNA"/>
</dbReference>
<evidence type="ECO:0000259" key="3">
    <source>
        <dbReference type="SMART" id="SM00093"/>
    </source>
</evidence>
<protein>
    <recommendedName>
        <fullName evidence="3">Serpin domain-containing protein</fullName>
    </recommendedName>
</protein>
<evidence type="ECO:0000313" key="4">
    <source>
        <dbReference type="EMBL" id="KAK2945119.1"/>
    </source>
</evidence>
<keyword evidence="5" id="KW-1185">Reference proteome</keyword>
<dbReference type="Gene3D" id="2.30.39.10">
    <property type="entry name" value="Alpha-1-antitrypsin, domain 1"/>
    <property type="match status" value="1"/>
</dbReference>
<evidence type="ECO:0000256" key="2">
    <source>
        <dbReference type="SAM" id="MobiDB-lite"/>
    </source>
</evidence>